<gene>
    <name evidence="2" type="ORF">MJB10_02545</name>
</gene>
<sequence length="140" mass="15724">MTQHEAIIRTVNELFIFTDERDWDGVKRTLAAEVLLDMSSMGAGEPTVLSGEQVAAGWEEGLRKLQAIHHQVGNYLVDATEDGADVFCYGIASHYYPNPTGQNVRTFVGTYNIHLAKADSGWRIDKFRFNLKYIDGNKDL</sequence>
<keyword evidence="3" id="KW-1185">Reference proteome</keyword>
<evidence type="ECO:0000313" key="3">
    <source>
        <dbReference type="Proteomes" id="UP001304650"/>
    </source>
</evidence>
<evidence type="ECO:0000313" key="2">
    <source>
        <dbReference type="EMBL" id="WNR45052.1"/>
    </source>
</evidence>
<dbReference type="Gene3D" id="3.10.450.50">
    <property type="match status" value="1"/>
</dbReference>
<name>A0AA96RN57_9BACL</name>
<dbReference type="InterPro" id="IPR037401">
    <property type="entry name" value="SnoaL-like"/>
</dbReference>
<evidence type="ECO:0000259" key="1">
    <source>
        <dbReference type="Pfam" id="PF13577"/>
    </source>
</evidence>
<reference evidence="2" key="1">
    <citation type="submission" date="2022-02" db="EMBL/GenBank/DDBJ databases">
        <title>Paenibacillus sp. MBLB1832 Whole Genome Shotgun Sequencing.</title>
        <authorList>
            <person name="Hwang C.Y."/>
            <person name="Cho E.-S."/>
            <person name="Seo M.-J."/>
        </authorList>
    </citation>
    <scope>NUCLEOTIDE SEQUENCE</scope>
    <source>
        <strain evidence="2">MBLB1832</strain>
    </source>
</reference>
<feature type="domain" description="SnoaL-like" evidence="1">
    <location>
        <begin position="3"/>
        <end position="128"/>
    </location>
</feature>
<accession>A0AA96RN57</accession>
<protein>
    <submittedName>
        <fullName evidence="2">Nuclear transport factor 2 family protein</fullName>
    </submittedName>
</protein>
<dbReference type="KEGG" id="proo:MJB10_02545"/>
<dbReference type="InterPro" id="IPR032710">
    <property type="entry name" value="NTF2-like_dom_sf"/>
</dbReference>
<dbReference type="EMBL" id="CP130319">
    <property type="protein sequence ID" value="WNR45052.1"/>
    <property type="molecule type" value="Genomic_DNA"/>
</dbReference>
<proteinExistence type="predicted"/>
<dbReference type="SUPFAM" id="SSF54427">
    <property type="entry name" value="NTF2-like"/>
    <property type="match status" value="1"/>
</dbReference>
<dbReference type="AlphaFoldDB" id="A0AA96RN57"/>
<organism evidence="2 3">
    <name type="scientific">Paenibacillus roseopurpureus</name>
    <dbReference type="NCBI Taxonomy" id="2918901"/>
    <lineage>
        <taxon>Bacteria</taxon>
        <taxon>Bacillati</taxon>
        <taxon>Bacillota</taxon>
        <taxon>Bacilli</taxon>
        <taxon>Bacillales</taxon>
        <taxon>Paenibacillaceae</taxon>
        <taxon>Paenibacillus</taxon>
    </lineage>
</organism>
<dbReference type="RefSeq" id="WP_314801458.1">
    <property type="nucleotide sequence ID" value="NZ_CP130319.1"/>
</dbReference>
<dbReference type="Proteomes" id="UP001304650">
    <property type="component" value="Chromosome"/>
</dbReference>
<dbReference type="Pfam" id="PF13577">
    <property type="entry name" value="SnoaL_4"/>
    <property type="match status" value="1"/>
</dbReference>